<gene>
    <name evidence="3" type="ORF">BST39_07690</name>
</gene>
<feature type="domain" description="Glycosyltransferase family 28 N-terminal" evidence="1">
    <location>
        <begin position="3"/>
        <end position="52"/>
    </location>
</feature>
<dbReference type="GO" id="GO:0005975">
    <property type="term" value="P:carbohydrate metabolic process"/>
    <property type="evidence" value="ECO:0007669"/>
    <property type="project" value="InterPro"/>
</dbReference>
<reference evidence="3 4" key="1">
    <citation type="submission" date="2017-02" db="EMBL/GenBank/DDBJ databases">
        <title>The new phylogeny of genus Mycobacterium.</title>
        <authorList>
            <person name="Tortoli E."/>
            <person name="Trovato A."/>
            <person name="Cirillo D.M."/>
        </authorList>
    </citation>
    <scope>NUCLEOTIDE SEQUENCE [LARGE SCALE GENOMIC DNA]</scope>
    <source>
        <strain evidence="3 4">DSM 45000</strain>
    </source>
</reference>
<dbReference type="OrthoDB" id="3253247at2"/>
<organism evidence="3 4">
    <name type="scientific">Mycobacterium paraseoulense</name>
    <dbReference type="NCBI Taxonomy" id="590652"/>
    <lineage>
        <taxon>Bacteria</taxon>
        <taxon>Bacillati</taxon>
        <taxon>Actinomycetota</taxon>
        <taxon>Actinomycetes</taxon>
        <taxon>Mycobacteriales</taxon>
        <taxon>Mycobacteriaceae</taxon>
        <taxon>Mycobacterium</taxon>
    </lineage>
</organism>
<dbReference type="STRING" id="590652.BST39_07690"/>
<protein>
    <submittedName>
        <fullName evidence="3">Glycosyltransferase</fullName>
    </submittedName>
</protein>
<sequence length="390" mass="41146">MKIVLAGYGSRGDVEPCVAVGRELLRRGHDVRIAAPPDSLRFVESAGLTAVAYGRDTREQINAATDFVHRVQDPISALPQVMERVTRVWVEKGAALASLAEGADLLVAGMNEQRLAANVAEFHGMPFAALHFFPARALDLGGFQAHVTNVAEGAQREALGLSDGGGSSTGPVLEIQAYEELCVPELAAEWAKSGQRRPFVGSLTLEMPTDADDEVLSWVAEGPPPIYFGFGSTPVTSPPETVAVITGACEQLGERALICSGPNDFTHVAPASHTKIVDAVNHAAVFPACRAIVHHGGAGTTAAGLRAGVPMLVLWLWLDQPIWADAVSQLEVGIARPFSESTYDSLVADLRSLLAADYVTRAREVATAMTKPAESIARAADLLEGAARSG</sequence>
<evidence type="ECO:0000313" key="3">
    <source>
        <dbReference type="EMBL" id="ORB43885.1"/>
    </source>
</evidence>
<dbReference type="PANTHER" id="PTHR48050:SF13">
    <property type="entry name" value="STEROL 3-BETA-GLUCOSYLTRANSFERASE UGT80A2"/>
    <property type="match status" value="1"/>
</dbReference>
<accession>A0A1X0IE37</accession>
<dbReference type="CDD" id="cd03784">
    <property type="entry name" value="GT1_Gtf-like"/>
    <property type="match status" value="1"/>
</dbReference>
<dbReference type="GO" id="GO:0008194">
    <property type="term" value="F:UDP-glycosyltransferase activity"/>
    <property type="evidence" value="ECO:0007669"/>
    <property type="project" value="InterPro"/>
</dbReference>
<evidence type="ECO:0000259" key="1">
    <source>
        <dbReference type="Pfam" id="PF03033"/>
    </source>
</evidence>
<keyword evidence="3" id="KW-0808">Transferase</keyword>
<evidence type="ECO:0000313" key="4">
    <source>
        <dbReference type="Proteomes" id="UP000192513"/>
    </source>
</evidence>
<dbReference type="RefSeq" id="WP_083170697.1">
    <property type="nucleotide sequence ID" value="NZ_AP022619.1"/>
</dbReference>
<dbReference type="Proteomes" id="UP000192513">
    <property type="component" value="Unassembled WGS sequence"/>
</dbReference>
<dbReference type="InterPro" id="IPR050426">
    <property type="entry name" value="Glycosyltransferase_28"/>
</dbReference>
<dbReference type="Pfam" id="PF06722">
    <property type="entry name" value="EryCIII-like_C"/>
    <property type="match status" value="1"/>
</dbReference>
<evidence type="ECO:0000259" key="2">
    <source>
        <dbReference type="Pfam" id="PF06722"/>
    </source>
</evidence>
<dbReference type="InterPro" id="IPR002213">
    <property type="entry name" value="UDP_glucos_trans"/>
</dbReference>
<dbReference type="GO" id="GO:0016758">
    <property type="term" value="F:hexosyltransferase activity"/>
    <property type="evidence" value="ECO:0007669"/>
    <property type="project" value="InterPro"/>
</dbReference>
<dbReference type="FunFam" id="3.40.50.2000:FF:000009">
    <property type="entry name" value="Sterol 3-beta-glucosyltransferase UGT80A2"/>
    <property type="match status" value="1"/>
</dbReference>
<dbReference type="GO" id="GO:0033072">
    <property type="term" value="P:vancomycin biosynthetic process"/>
    <property type="evidence" value="ECO:0007669"/>
    <property type="project" value="UniProtKB-ARBA"/>
</dbReference>
<dbReference type="InterPro" id="IPR010610">
    <property type="entry name" value="EryCIII-like_C"/>
</dbReference>
<feature type="domain" description="Erythromycin biosynthesis protein CIII-like C-terminal" evidence="2">
    <location>
        <begin position="274"/>
        <end position="368"/>
    </location>
</feature>
<dbReference type="AlphaFoldDB" id="A0A1X0IE37"/>
<proteinExistence type="predicted"/>
<dbReference type="Gene3D" id="3.40.50.2000">
    <property type="entry name" value="Glycogen Phosphorylase B"/>
    <property type="match status" value="2"/>
</dbReference>
<name>A0A1X0IE37_9MYCO</name>
<dbReference type="PANTHER" id="PTHR48050">
    <property type="entry name" value="STEROL 3-BETA-GLUCOSYLTRANSFERASE"/>
    <property type="match status" value="1"/>
</dbReference>
<dbReference type="InterPro" id="IPR004276">
    <property type="entry name" value="GlycoTrans_28_N"/>
</dbReference>
<dbReference type="SUPFAM" id="SSF53756">
    <property type="entry name" value="UDP-Glycosyltransferase/glycogen phosphorylase"/>
    <property type="match status" value="1"/>
</dbReference>
<dbReference type="EMBL" id="MVIE01000007">
    <property type="protein sequence ID" value="ORB43885.1"/>
    <property type="molecule type" value="Genomic_DNA"/>
</dbReference>
<keyword evidence="4" id="KW-1185">Reference proteome</keyword>
<comment type="caution">
    <text evidence="3">The sequence shown here is derived from an EMBL/GenBank/DDBJ whole genome shotgun (WGS) entry which is preliminary data.</text>
</comment>
<dbReference type="Pfam" id="PF03033">
    <property type="entry name" value="Glyco_transf_28"/>
    <property type="match status" value="1"/>
</dbReference>